<accession>A0A969WBR0</accession>
<dbReference type="PANTHER" id="PTHR30154:SF0">
    <property type="entry name" value="LEUCINE-RESPONSIVE REGULATORY PROTEIN"/>
    <property type="match status" value="1"/>
</dbReference>
<proteinExistence type="predicted"/>
<dbReference type="EMBL" id="JAAVXB010000006">
    <property type="protein sequence ID" value="NKF23185.1"/>
    <property type="molecule type" value="Genomic_DNA"/>
</dbReference>
<evidence type="ECO:0000256" key="5">
    <source>
        <dbReference type="ARBA" id="ARBA00039227"/>
    </source>
</evidence>
<dbReference type="SUPFAM" id="SSF54909">
    <property type="entry name" value="Dimeric alpha+beta barrel"/>
    <property type="match status" value="1"/>
</dbReference>
<dbReference type="InterPro" id="IPR000485">
    <property type="entry name" value="AsnC-type_HTH_dom"/>
</dbReference>
<dbReference type="GO" id="GO:0005829">
    <property type="term" value="C:cytosol"/>
    <property type="evidence" value="ECO:0007669"/>
    <property type="project" value="TreeGrafter"/>
</dbReference>
<evidence type="ECO:0000256" key="1">
    <source>
        <dbReference type="ARBA" id="ARBA00023015"/>
    </source>
</evidence>
<dbReference type="InterPro" id="IPR036388">
    <property type="entry name" value="WH-like_DNA-bd_sf"/>
</dbReference>
<gene>
    <name evidence="7" type="ORF">G7Y82_12735</name>
</gene>
<dbReference type="CDD" id="cd00090">
    <property type="entry name" value="HTH_ARSR"/>
    <property type="match status" value="1"/>
</dbReference>
<dbReference type="Gene3D" id="1.10.10.10">
    <property type="entry name" value="Winged helix-like DNA-binding domain superfamily/Winged helix DNA-binding domain"/>
    <property type="match status" value="1"/>
</dbReference>
<evidence type="ECO:0000259" key="6">
    <source>
        <dbReference type="PROSITE" id="PS50956"/>
    </source>
</evidence>
<name>A0A969WBR0_9GAMM</name>
<organism evidence="7 8">
    <name type="scientific">Solimonas marina</name>
    <dbReference type="NCBI Taxonomy" id="2714601"/>
    <lineage>
        <taxon>Bacteria</taxon>
        <taxon>Pseudomonadati</taxon>
        <taxon>Pseudomonadota</taxon>
        <taxon>Gammaproteobacteria</taxon>
        <taxon>Nevskiales</taxon>
        <taxon>Nevskiaceae</taxon>
        <taxon>Solimonas</taxon>
    </lineage>
</organism>
<evidence type="ECO:0000256" key="3">
    <source>
        <dbReference type="ARBA" id="ARBA00023159"/>
    </source>
</evidence>
<dbReference type="RefSeq" id="WP_168148502.1">
    <property type="nucleotide sequence ID" value="NZ_JAAVXB010000006.1"/>
</dbReference>
<evidence type="ECO:0000256" key="4">
    <source>
        <dbReference type="ARBA" id="ARBA00023163"/>
    </source>
</evidence>
<dbReference type="PRINTS" id="PR00033">
    <property type="entry name" value="HTHASNC"/>
</dbReference>
<reference evidence="7" key="1">
    <citation type="submission" date="2020-03" db="EMBL/GenBank/DDBJ databases">
        <title>Solimonas marina sp. nov., isolated from deep seawater of the Pacific Ocean.</title>
        <authorList>
            <person name="Liu X."/>
            <person name="Lai Q."/>
            <person name="Sun F."/>
            <person name="Gai Y."/>
            <person name="Li G."/>
            <person name="Shao Z."/>
        </authorList>
    </citation>
    <scope>NUCLEOTIDE SEQUENCE</scope>
    <source>
        <strain evidence="7">C16B3</strain>
    </source>
</reference>
<dbReference type="Gene3D" id="3.30.70.920">
    <property type="match status" value="1"/>
</dbReference>
<dbReference type="InterPro" id="IPR036390">
    <property type="entry name" value="WH_DNA-bd_sf"/>
</dbReference>
<feature type="domain" description="HTH asnC-type" evidence="6">
    <location>
        <begin position="2"/>
        <end position="65"/>
    </location>
</feature>
<sequence length="151" mass="17259">MIDAIDRRILRALQADGRMTNQELAQRCQLSPAACHERFRRLRERGYITGFTALLDPEKLERGLLIFVEILLDRTTGDLFEQFAATIRETPEVLECHMVAGGFDYLIKARVQDMNAYRVFLGNTLVNMPGVRETRTYAVLEEVKSTIALPI</sequence>
<keyword evidence="8" id="KW-1185">Reference proteome</keyword>
<dbReference type="Pfam" id="PF01037">
    <property type="entry name" value="AsnC_trans_reg"/>
    <property type="match status" value="1"/>
</dbReference>
<keyword evidence="4" id="KW-0804">Transcription</keyword>
<dbReference type="InterPro" id="IPR011008">
    <property type="entry name" value="Dimeric_a/b-barrel"/>
</dbReference>
<dbReference type="InterPro" id="IPR011991">
    <property type="entry name" value="ArsR-like_HTH"/>
</dbReference>
<dbReference type="SMART" id="SM00344">
    <property type="entry name" value="HTH_ASNC"/>
    <property type="match status" value="1"/>
</dbReference>
<dbReference type="GO" id="GO:0043565">
    <property type="term" value="F:sequence-specific DNA binding"/>
    <property type="evidence" value="ECO:0007669"/>
    <property type="project" value="InterPro"/>
</dbReference>
<evidence type="ECO:0000313" key="8">
    <source>
        <dbReference type="Proteomes" id="UP000653472"/>
    </source>
</evidence>
<dbReference type="GO" id="GO:0043200">
    <property type="term" value="P:response to amino acid"/>
    <property type="evidence" value="ECO:0007669"/>
    <property type="project" value="TreeGrafter"/>
</dbReference>
<keyword evidence="3" id="KW-0010">Activator</keyword>
<dbReference type="SUPFAM" id="SSF46785">
    <property type="entry name" value="Winged helix' DNA-binding domain"/>
    <property type="match status" value="1"/>
</dbReference>
<evidence type="ECO:0000256" key="2">
    <source>
        <dbReference type="ARBA" id="ARBA00023125"/>
    </source>
</evidence>
<dbReference type="AlphaFoldDB" id="A0A969WBR0"/>
<evidence type="ECO:0000313" key="7">
    <source>
        <dbReference type="EMBL" id="NKF23185.1"/>
    </source>
</evidence>
<dbReference type="Pfam" id="PF13412">
    <property type="entry name" value="HTH_24"/>
    <property type="match status" value="1"/>
</dbReference>
<dbReference type="InterPro" id="IPR019888">
    <property type="entry name" value="Tscrpt_reg_AsnC-like"/>
</dbReference>
<keyword evidence="1" id="KW-0805">Transcription regulation</keyword>
<dbReference type="InterPro" id="IPR019887">
    <property type="entry name" value="Tscrpt_reg_AsnC/Lrp_C"/>
</dbReference>
<keyword evidence="2" id="KW-0238">DNA-binding</keyword>
<comment type="caution">
    <text evidence="7">The sequence shown here is derived from an EMBL/GenBank/DDBJ whole genome shotgun (WGS) entry which is preliminary data.</text>
</comment>
<dbReference type="PANTHER" id="PTHR30154">
    <property type="entry name" value="LEUCINE-RESPONSIVE REGULATORY PROTEIN"/>
    <property type="match status" value="1"/>
</dbReference>
<protein>
    <recommendedName>
        <fullName evidence="5">Leucine-responsive regulatory protein</fullName>
    </recommendedName>
</protein>
<dbReference type="PROSITE" id="PS50956">
    <property type="entry name" value="HTH_ASNC_2"/>
    <property type="match status" value="1"/>
</dbReference>
<dbReference type="Proteomes" id="UP000653472">
    <property type="component" value="Unassembled WGS sequence"/>
</dbReference>
<dbReference type="GO" id="GO:0006355">
    <property type="term" value="P:regulation of DNA-templated transcription"/>
    <property type="evidence" value="ECO:0007669"/>
    <property type="project" value="UniProtKB-ARBA"/>
</dbReference>